<gene>
    <name evidence="1" type="ORF">C4B68_15350</name>
</gene>
<sequence>MPGGASREVDRVQGGQYGRRAAVPGDLRVIRHASCPRCRNLTALLPLPAVRPDDFSAVRPDDTAATVCYGRT</sequence>
<keyword evidence="2" id="KW-1185">Reference proteome</keyword>
<dbReference type="Proteomes" id="UP000238413">
    <property type="component" value="Chromosome"/>
</dbReference>
<accession>A0ABN5I0S7</accession>
<protein>
    <submittedName>
        <fullName evidence="1">Uncharacterized protein</fullName>
    </submittedName>
</protein>
<reference evidence="1 2" key="1">
    <citation type="submission" date="2018-02" db="EMBL/GenBank/DDBJ databases">
        <title>Complete genome sequence of Streptomyces dengpaensis, the producer of angucyclines.</title>
        <authorList>
            <person name="Yumei L."/>
        </authorList>
    </citation>
    <scope>NUCLEOTIDE SEQUENCE [LARGE SCALE GENOMIC DNA]</scope>
    <source>
        <strain evidence="1 2">XZHG99</strain>
    </source>
</reference>
<proteinExistence type="predicted"/>
<evidence type="ECO:0000313" key="2">
    <source>
        <dbReference type="Proteomes" id="UP000238413"/>
    </source>
</evidence>
<evidence type="ECO:0000313" key="1">
    <source>
        <dbReference type="EMBL" id="AVH56934.1"/>
    </source>
</evidence>
<dbReference type="EMBL" id="CP026652">
    <property type="protein sequence ID" value="AVH56934.1"/>
    <property type="molecule type" value="Genomic_DNA"/>
</dbReference>
<name>A0ABN5I0S7_9ACTN</name>
<organism evidence="1 2">
    <name type="scientific">Streptomyces dengpaensis</name>
    <dbReference type="NCBI Taxonomy" id="2049881"/>
    <lineage>
        <taxon>Bacteria</taxon>
        <taxon>Bacillati</taxon>
        <taxon>Actinomycetota</taxon>
        <taxon>Actinomycetes</taxon>
        <taxon>Kitasatosporales</taxon>
        <taxon>Streptomycetaceae</taxon>
        <taxon>Streptomyces</taxon>
    </lineage>
</organism>